<organism evidence="3 4">
    <name type="scientific">Australozyma saopauloensis</name>
    <dbReference type="NCBI Taxonomy" id="291208"/>
    <lineage>
        <taxon>Eukaryota</taxon>
        <taxon>Fungi</taxon>
        <taxon>Dikarya</taxon>
        <taxon>Ascomycota</taxon>
        <taxon>Saccharomycotina</taxon>
        <taxon>Pichiomycetes</taxon>
        <taxon>Metschnikowiaceae</taxon>
        <taxon>Australozyma</taxon>
    </lineage>
</organism>
<dbReference type="CDD" id="cd18886">
    <property type="entry name" value="NUDIX_MutT_Nudt1"/>
    <property type="match status" value="1"/>
</dbReference>
<keyword evidence="1" id="KW-0378">Hydrolase</keyword>
<dbReference type="RefSeq" id="XP_062877336.1">
    <property type="nucleotide sequence ID" value="XM_063021266.1"/>
</dbReference>
<evidence type="ECO:0000259" key="2">
    <source>
        <dbReference type="PROSITE" id="PS51462"/>
    </source>
</evidence>
<dbReference type="PROSITE" id="PS00893">
    <property type="entry name" value="NUDIX_BOX"/>
    <property type="match status" value="1"/>
</dbReference>
<dbReference type="KEGG" id="asau:88173317"/>
<dbReference type="AlphaFoldDB" id="A0AAX4H8R5"/>
<evidence type="ECO:0000313" key="4">
    <source>
        <dbReference type="Proteomes" id="UP001338582"/>
    </source>
</evidence>
<dbReference type="InterPro" id="IPR000086">
    <property type="entry name" value="NUDIX_hydrolase_dom"/>
</dbReference>
<protein>
    <recommendedName>
        <fullName evidence="2">Nudix hydrolase domain-containing protein</fullName>
    </recommendedName>
</protein>
<sequence>MTRTLETQALIPPKYTLGFVKCGESVLFLNREKAPWMGRWNGVGGKLDQGESAHDCIVRETKEETGLELPQYKPHGVLRWVRDGQDLGGVYLFTAEVSEEVMASYKTPISYCHEGILDWKTLEWLLHPENTGVVDNVKIILKSLFSAPPSSTWIATYEGHKLTSCEYVDTASSTTK</sequence>
<accession>A0AAX4H8R5</accession>
<dbReference type="SUPFAM" id="SSF55811">
    <property type="entry name" value="Nudix"/>
    <property type="match status" value="1"/>
</dbReference>
<dbReference type="PANTHER" id="PTHR43222:SF2">
    <property type="entry name" value="NUDIX HYDROLASE 23, CHLOROPLASTIC"/>
    <property type="match status" value="1"/>
</dbReference>
<keyword evidence="4" id="KW-1185">Reference proteome</keyword>
<evidence type="ECO:0000313" key="3">
    <source>
        <dbReference type="EMBL" id="WPK24953.1"/>
    </source>
</evidence>
<dbReference type="InterPro" id="IPR020084">
    <property type="entry name" value="NUDIX_hydrolase_CS"/>
</dbReference>
<gene>
    <name evidence="3" type="ORF">PUMCH_002252</name>
</gene>
<name>A0AAX4H8R5_9ASCO</name>
<dbReference type="Gene3D" id="3.90.79.10">
    <property type="entry name" value="Nucleoside Triphosphate Pyrophosphohydrolase"/>
    <property type="match status" value="1"/>
</dbReference>
<dbReference type="PROSITE" id="PS51462">
    <property type="entry name" value="NUDIX"/>
    <property type="match status" value="1"/>
</dbReference>
<dbReference type="InterPro" id="IPR015797">
    <property type="entry name" value="NUDIX_hydrolase-like_dom_sf"/>
</dbReference>
<evidence type="ECO:0000256" key="1">
    <source>
        <dbReference type="ARBA" id="ARBA00022801"/>
    </source>
</evidence>
<reference evidence="3 4" key="1">
    <citation type="submission" date="2023-10" db="EMBL/GenBank/DDBJ databases">
        <title>Draft Genome Sequence of Candida saopaulonensis from a very Premature Infant with Sepsis.</title>
        <authorList>
            <person name="Ning Y."/>
            <person name="Dai R."/>
            <person name="Xiao M."/>
            <person name="Xu Y."/>
            <person name="Yan Q."/>
            <person name="Zhang L."/>
        </authorList>
    </citation>
    <scope>NUCLEOTIDE SEQUENCE [LARGE SCALE GENOMIC DNA]</scope>
    <source>
        <strain evidence="3 4">19XY460</strain>
    </source>
</reference>
<dbReference type="EMBL" id="CP138896">
    <property type="protein sequence ID" value="WPK24953.1"/>
    <property type="molecule type" value="Genomic_DNA"/>
</dbReference>
<dbReference type="Pfam" id="PF00293">
    <property type="entry name" value="NUDIX"/>
    <property type="match status" value="1"/>
</dbReference>
<feature type="domain" description="Nudix hydrolase" evidence="2">
    <location>
        <begin position="9"/>
        <end position="146"/>
    </location>
</feature>
<proteinExistence type="predicted"/>
<dbReference type="GO" id="GO:0016787">
    <property type="term" value="F:hydrolase activity"/>
    <property type="evidence" value="ECO:0007669"/>
    <property type="project" value="UniProtKB-KW"/>
</dbReference>
<dbReference type="GeneID" id="88173317"/>
<dbReference type="PANTHER" id="PTHR43222">
    <property type="entry name" value="NUDIX HYDROLASE 23"/>
    <property type="match status" value="1"/>
</dbReference>
<dbReference type="Proteomes" id="UP001338582">
    <property type="component" value="Chromosome 3"/>
</dbReference>